<dbReference type="EMBL" id="WIXP02000015">
    <property type="protein sequence ID" value="KAF6198811.1"/>
    <property type="molecule type" value="Genomic_DNA"/>
</dbReference>
<organism evidence="2 3">
    <name type="scientific">Apolygus lucorum</name>
    <name type="common">Small green plant bug</name>
    <name type="synonym">Lygocoris lucorum</name>
    <dbReference type="NCBI Taxonomy" id="248454"/>
    <lineage>
        <taxon>Eukaryota</taxon>
        <taxon>Metazoa</taxon>
        <taxon>Ecdysozoa</taxon>
        <taxon>Arthropoda</taxon>
        <taxon>Hexapoda</taxon>
        <taxon>Insecta</taxon>
        <taxon>Pterygota</taxon>
        <taxon>Neoptera</taxon>
        <taxon>Paraneoptera</taxon>
        <taxon>Hemiptera</taxon>
        <taxon>Heteroptera</taxon>
        <taxon>Panheteroptera</taxon>
        <taxon>Cimicomorpha</taxon>
        <taxon>Miridae</taxon>
        <taxon>Mirini</taxon>
        <taxon>Apolygus</taxon>
    </lineage>
</organism>
<feature type="region of interest" description="Disordered" evidence="1">
    <location>
        <begin position="201"/>
        <end position="265"/>
    </location>
</feature>
<feature type="region of interest" description="Disordered" evidence="1">
    <location>
        <begin position="915"/>
        <end position="944"/>
    </location>
</feature>
<feature type="compositionally biased region" description="Low complexity" evidence="1">
    <location>
        <begin position="229"/>
        <end position="241"/>
    </location>
</feature>
<feature type="compositionally biased region" description="Acidic residues" evidence="1">
    <location>
        <begin position="916"/>
        <end position="928"/>
    </location>
</feature>
<feature type="compositionally biased region" description="Polar residues" evidence="1">
    <location>
        <begin position="201"/>
        <end position="219"/>
    </location>
</feature>
<evidence type="ECO:0000256" key="1">
    <source>
        <dbReference type="SAM" id="MobiDB-lite"/>
    </source>
</evidence>
<evidence type="ECO:0000313" key="2">
    <source>
        <dbReference type="EMBL" id="KAF6198811.1"/>
    </source>
</evidence>
<accession>A0A8S9WRS3</accession>
<sequence length="963" mass="107755">MSRRKISPNGRTSDRKMRADDSSDDLRRYQECAKKLDECSKNLLRLCQVSGEINNLHEDEIERAANEIMRTEEEEAKKIAAELLHQKGLLHRAGQEQEETAVSYLNQEDCEPRPRSAGVPKSKGAPSERGQDFDVSKAIKNCQDQLAMNDQRPNVHKQVINQPPYAIFHCEERVPCPPSSLSNQQPASLNRQNPCTDYPSNQIRGQTVPSNTPFKTPITTKGEGSDRGPPFFRQAQQQPPQSTWGRPEPVWNSPINRKTDPSGLSNPRLLDQCAEPMKKLNETTANVDPLKRNAKPQTIRLTAGAGRSADPPVHIVITAIANDCSSTYDSGPQLQPQFYPRDPVYSDNDFAEESGYSLNNKGPSTIYSSPTGDDRVNQKYLSQQKLVDRGSDAYVCPDDTNPSSLRPTYKEIFDTILSQRPHDAESLLNSKDIVFECRITRGQQPDRRLESIYECKETPQYSSQGLIRNANFSSQNIVLECDQILPQYPIQGSNSGANFSSRKCRTDCNQVLQNNLYSQNRGANCDNNLPPHTSQRQNIAANYSSQKSRAECDQILQNLCSGLNLNRNANVSSQNREAECEEIAPQYKNQGQNSSANYSFQKSRDECNRILQNLCSGLDLKRNANVSSQNRGTDCDQILPQGQGQNIVSHPPQKRRVVCEQILPQYSNQGQTSSANFSSQQCRAECDQVIRNLCLGQSQNYAEAPMKKTLLCCTQAGSGGQQRPVNCPPRDLKVVCRDHTAVPNDQGNRPVLLKCCQISAEAKRKQLLDPQGRENSRSAMNHPGDVMEKLRQYRGAPNPREDPPYNTRYAATLKQSRTNQRFGEIPQREFDLPSQMCPPSHQLGALQNQSFAPKSYQCTQVCPPSSNPSTLICDLSPPVNRVQSKSKIKVTEMDSSILLAIAKAAINLSLEKQQEDCEDEEEIDEDCDSAFPDTHSSTRKELTSTKNKKTLEKLVLNFILKST</sequence>
<proteinExistence type="predicted"/>
<dbReference type="AlphaFoldDB" id="A0A8S9WRS3"/>
<feature type="region of interest" description="Disordered" evidence="1">
    <location>
        <begin position="107"/>
        <end position="132"/>
    </location>
</feature>
<feature type="compositionally biased region" description="Polar residues" evidence="1">
    <location>
        <begin position="356"/>
        <end position="371"/>
    </location>
</feature>
<name>A0A8S9WRS3_APOLU</name>
<protein>
    <submittedName>
        <fullName evidence="2">Uncharacterized protein</fullName>
    </submittedName>
</protein>
<feature type="compositionally biased region" description="Basic and acidic residues" evidence="1">
    <location>
        <begin position="12"/>
        <end position="26"/>
    </location>
</feature>
<dbReference type="Proteomes" id="UP000466442">
    <property type="component" value="Unassembled WGS sequence"/>
</dbReference>
<gene>
    <name evidence="2" type="ORF">GE061_006834</name>
</gene>
<feature type="region of interest" description="Disordered" evidence="1">
    <location>
        <begin position="1"/>
        <end position="26"/>
    </location>
</feature>
<evidence type="ECO:0000313" key="3">
    <source>
        <dbReference type="Proteomes" id="UP000466442"/>
    </source>
</evidence>
<keyword evidence="3" id="KW-1185">Reference proteome</keyword>
<reference evidence="2" key="1">
    <citation type="journal article" date="2021" name="Mol. Ecol. Resour.">
        <title>Apolygus lucorum genome provides insights into omnivorousness and mesophyll feeding.</title>
        <authorList>
            <person name="Liu Y."/>
            <person name="Liu H."/>
            <person name="Wang H."/>
            <person name="Huang T."/>
            <person name="Liu B."/>
            <person name="Yang B."/>
            <person name="Yin L."/>
            <person name="Li B."/>
            <person name="Zhang Y."/>
            <person name="Zhang S."/>
            <person name="Jiang F."/>
            <person name="Zhang X."/>
            <person name="Ren Y."/>
            <person name="Wang B."/>
            <person name="Wang S."/>
            <person name="Lu Y."/>
            <person name="Wu K."/>
            <person name="Fan W."/>
            <person name="Wang G."/>
        </authorList>
    </citation>
    <scope>NUCLEOTIDE SEQUENCE</scope>
    <source>
        <strain evidence="2">12Hb</strain>
    </source>
</reference>
<feature type="region of interest" description="Disordered" evidence="1">
    <location>
        <begin position="354"/>
        <end position="374"/>
    </location>
</feature>
<comment type="caution">
    <text evidence="2">The sequence shown here is derived from an EMBL/GenBank/DDBJ whole genome shotgun (WGS) entry which is preliminary data.</text>
</comment>